<dbReference type="GO" id="GO:0000137">
    <property type="term" value="C:Golgi cis cisterna"/>
    <property type="evidence" value="ECO:0007669"/>
    <property type="project" value="TreeGrafter"/>
</dbReference>
<dbReference type="Ensembl" id="ENSUPAT00010034599.1">
    <property type="protein sequence ID" value="ENSUPAP00010030456.1"/>
    <property type="gene ID" value="ENSUPAG00010023914.1"/>
</dbReference>
<keyword evidence="1 2" id="KW-0175">Coiled coil</keyword>
<dbReference type="InterPro" id="IPR043976">
    <property type="entry name" value="GOLGA_cons_dom"/>
</dbReference>
<dbReference type="Pfam" id="PF15070">
    <property type="entry name" value="GOLGA2L5"/>
    <property type="match status" value="1"/>
</dbReference>
<dbReference type="InterPro" id="IPR024858">
    <property type="entry name" value="GOLGA"/>
</dbReference>
<feature type="compositionally biased region" description="Acidic residues" evidence="3">
    <location>
        <begin position="132"/>
        <end position="147"/>
    </location>
</feature>
<evidence type="ECO:0000256" key="2">
    <source>
        <dbReference type="SAM" id="Coils"/>
    </source>
</evidence>
<evidence type="ECO:0000313" key="6">
    <source>
        <dbReference type="Proteomes" id="UP000694417"/>
    </source>
</evidence>
<evidence type="ECO:0000313" key="5">
    <source>
        <dbReference type="Ensembl" id="ENSUPAP00010030456.1"/>
    </source>
</evidence>
<feature type="coiled-coil region" evidence="2">
    <location>
        <begin position="7"/>
        <end position="34"/>
    </location>
</feature>
<dbReference type="GO" id="GO:0005801">
    <property type="term" value="C:cis-Golgi network"/>
    <property type="evidence" value="ECO:0007669"/>
    <property type="project" value="TreeGrafter"/>
</dbReference>
<proteinExistence type="predicted"/>
<keyword evidence="6" id="KW-1185">Reference proteome</keyword>
<feature type="domain" description="Golgin subfamily A conserved" evidence="4">
    <location>
        <begin position="1"/>
        <end position="160"/>
    </location>
</feature>
<protein>
    <recommendedName>
        <fullName evidence="4">Golgin subfamily A conserved domain-containing protein</fullName>
    </recommendedName>
</protein>
<accession>A0A8D2IV22</accession>
<evidence type="ECO:0000259" key="4">
    <source>
        <dbReference type="Pfam" id="PF15070"/>
    </source>
</evidence>
<evidence type="ECO:0000256" key="3">
    <source>
        <dbReference type="SAM" id="MobiDB-lite"/>
    </source>
</evidence>
<dbReference type="GO" id="GO:0032580">
    <property type="term" value="C:Golgi cisterna membrane"/>
    <property type="evidence" value="ECO:0007669"/>
    <property type="project" value="TreeGrafter"/>
</dbReference>
<dbReference type="AlphaFoldDB" id="A0A8D2IV22"/>
<dbReference type="GeneTree" id="ENSGT00530000062932"/>
<dbReference type="PANTHER" id="PTHR10881:SF46">
    <property type="entry name" value="GOLGIN SUBFAMILY A MEMBER 2"/>
    <property type="match status" value="1"/>
</dbReference>
<organism evidence="5 6">
    <name type="scientific">Urocitellus parryii</name>
    <name type="common">Arctic ground squirrel</name>
    <name type="synonym">Spermophilus parryii</name>
    <dbReference type="NCBI Taxonomy" id="9999"/>
    <lineage>
        <taxon>Eukaryota</taxon>
        <taxon>Metazoa</taxon>
        <taxon>Chordata</taxon>
        <taxon>Craniata</taxon>
        <taxon>Vertebrata</taxon>
        <taxon>Euteleostomi</taxon>
        <taxon>Mammalia</taxon>
        <taxon>Eutheria</taxon>
        <taxon>Euarchontoglires</taxon>
        <taxon>Glires</taxon>
        <taxon>Rodentia</taxon>
        <taxon>Sciuromorpha</taxon>
        <taxon>Sciuridae</taxon>
        <taxon>Xerinae</taxon>
        <taxon>Marmotini</taxon>
        <taxon>Urocitellus</taxon>
    </lineage>
</organism>
<dbReference type="PANTHER" id="PTHR10881">
    <property type="entry name" value="GOLGIN SUBFAMILY A MEMBER-RELATED"/>
    <property type="match status" value="1"/>
</dbReference>
<name>A0A8D2IV22_UROPR</name>
<sequence length="160" mass="18373">MEISSALQSEQQVKKQLARKLGQLQKKLGELKETMELKSQGARGLQQQRDLYLSHLLQHMAANQQLTSEKEALHKQLLLQTQLIDRLQCEEVQGKMVMEMARQELQETQEHLEATRQQNQQLQAQLSLLDVPGEEDGMDKEEKDEEAIQPSLTILEDVDS</sequence>
<reference evidence="5" key="1">
    <citation type="submission" date="2025-08" db="UniProtKB">
        <authorList>
            <consortium name="Ensembl"/>
        </authorList>
    </citation>
    <scope>IDENTIFICATION</scope>
</reference>
<dbReference type="Proteomes" id="UP000694417">
    <property type="component" value="Unplaced"/>
</dbReference>
<feature type="region of interest" description="Disordered" evidence="3">
    <location>
        <begin position="131"/>
        <end position="160"/>
    </location>
</feature>
<reference evidence="5" key="2">
    <citation type="submission" date="2025-09" db="UniProtKB">
        <authorList>
            <consortium name="Ensembl"/>
        </authorList>
    </citation>
    <scope>IDENTIFICATION</scope>
</reference>
<evidence type="ECO:0000256" key="1">
    <source>
        <dbReference type="ARBA" id="ARBA00023054"/>
    </source>
</evidence>
<dbReference type="GO" id="GO:0007030">
    <property type="term" value="P:Golgi organization"/>
    <property type="evidence" value="ECO:0007669"/>
    <property type="project" value="TreeGrafter"/>
</dbReference>
<feature type="coiled-coil region" evidence="2">
    <location>
        <begin position="98"/>
        <end position="125"/>
    </location>
</feature>